<dbReference type="Proteomes" id="UP001156318">
    <property type="component" value="Chromosome"/>
</dbReference>
<evidence type="ECO:0000313" key="1">
    <source>
        <dbReference type="EMBL" id="UYU32156.1"/>
    </source>
</evidence>
<organism evidence="1 2">
    <name type="scientific">Siccibacter colletis</name>
    <dbReference type="NCBI Taxonomy" id="1505757"/>
    <lineage>
        <taxon>Bacteria</taxon>
        <taxon>Pseudomonadati</taxon>
        <taxon>Pseudomonadota</taxon>
        <taxon>Gammaproteobacteria</taxon>
        <taxon>Enterobacterales</taxon>
        <taxon>Enterobacteriaceae</taxon>
        <taxon>Siccibacter</taxon>
    </lineage>
</organism>
<reference evidence="1 2" key="1">
    <citation type="submission" date="2021-05" db="EMBL/GenBank/DDBJ databases">
        <title>Isolation, identification, and the growth promoting effects of Pantoea dispersa strain YSD J2 from the aboveground leaves of Cyperus esculentus L.Var. Sativus.</title>
        <authorList>
            <person name="Wang S."/>
            <person name="Tang X.M."/>
            <person name="Huang Y.N."/>
        </authorList>
    </citation>
    <scope>NUCLEOTIDE SEQUENCE [LARGE SCALE GENOMIC DNA]</scope>
    <source>
        <strain evidence="2">YSD YN2</strain>
    </source>
</reference>
<proteinExistence type="predicted"/>
<dbReference type="RefSeq" id="WP_264385231.1">
    <property type="nucleotide sequence ID" value="NZ_CP074352.1"/>
</dbReference>
<accession>A0ABY6JEA4</accession>
<dbReference type="EMBL" id="CP074352">
    <property type="protein sequence ID" value="UYU32156.1"/>
    <property type="molecule type" value="Genomic_DNA"/>
</dbReference>
<sequence length="211" mass="23527">MDSAHTLARRMLNAVNISNALLEGIIKGFIAFPVDMYYLGHRMLDTDNTRLNEDDTYRFAWLVKSGGANRKGLEEAARPFLQMFFERVDYKNFAHAGEYAVGSLAGKTGFTAITGINLGKVISNRLSVAIVSGLVFGTVIAIGGESSRAIYTSRALALKYPIIQRELKAKGNLDLLYFLVEERVQPFIDACEIPDKNEFDRVCQLFFEGLQ</sequence>
<evidence type="ECO:0000313" key="2">
    <source>
        <dbReference type="Proteomes" id="UP001156318"/>
    </source>
</evidence>
<gene>
    <name evidence="1" type="ORF">KFZ77_01150</name>
</gene>
<protein>
    <submittedName>
        <fullName evidence="1">Uncharacterized protein</fullName>
    </submittedName>
</protein>
<keyword evidence="2" id="KW-1185">Reference proteome</keyword>
<name>A0ABY6JEA4_9ENTR</name>